<feature type="domain" description="Solute-binding protein family 5" evidence="4">
    <location>
        <begin position="73"/>
        <end position="441"/>
    </location>
</feature>
<dbReference type="Proteomes" id="UP000308917">
    <property type="component" value="Unassembled WGS sequence"/>
</dbReference>
<evidence type="ECO:0000259" key="4">
    <source>
        <dbReference type="Pfam" id="PF00496"/>
    </source>
</evidence>
<dbReference type="PANTHER" id="PTHR30290:SF38">
    <property type="entry name" value="D,D-DIPEPTIDE-BINDING PERIPLASMIC PROTEIN DDPA-RELATED"/>
    <property type="match status" value="1"/>
</dbReference>
<name>A0A4S8EUH0_9BURK</name>
<dbReference type="GO" id="GO:0030288">
    <property type="term" value="C:outer membrane-bounded periplasmic space"/>
    <property type="evidence" value="ECO:0007669"/>
    <property type="project" value="UniProtKB-ARBA"/>
</dbReference>
<evidence type="ECO:0000256" key="1">
    <source>
        <dbReference type="ARBA" id="ARBA00005695"/>
    </source>
</evidence>
<comment type="caution">
    <text evidence="5">The sequence shown here is derived from an EMBL/GenBank/DDBJ whole genome shotgun (WGS) entry which is preliminary data.</text>
</comment>
<feature type="chain" id="PRO_5020253391" evidence="3">
    <location>
        <begin position="25"/>
        <end position="528"/>
    </location>
</feature>
<accession>A0A4S8EUH0</accession>
<dbReference type="GO" id="GO:0043190">
    <property type="term" value="C:ATP-binding cassette (ABC) transporter complex"/>
    <property type="evidence" value="ECO:0007669"/>
    <property type="project" value="InterPro"/>
</dbReference>
<dbReference type="Pfam" id="PF00496">
    <property type="entry name" value="SBP_bac_5"/>
    <property type="match status" value="1"/>
</dbReference>
<dbReference type="Gene3D" id="3.90.76.10">
    <property type="entry name" value="Dipeptide-binding Protein, Domain 1"/>
    <property type="match status" value="1"/>
</dbReference>
<evidence type="ECO:0000256" key="3">
    <source>
        <dbReference type="SAM" id="SignalP"/>
    </source>
</evidence>
<evidence type="ECO:0000313" key="6">
    <source>
        <dbReference type="Proteomes" id="UP000308917"/>
    </source>
</evidence>
<dbReference type="SUPFAM" id="SSF53850">
    <property type="entry name" value="Periplasmic binding protein-like II"/>
    <property type="match status" value="1"/>
</dbReference>
<organism evidence="5 6">
    <name type="scientific">Lampropedia puyangensis</name>
    <dbReference type="NCBI Taxonomy" id="1330072"/>
    <lineage>
        <taxon>Bacteria</taxon>
        <taxon>Pseudomonadati</taxon>
        <taxon>Pseudomonadota</taxon>
        <taxon>Betaproteobacteria</taxon>
        <taxon>Burkholderiales</taxon>
        <taxon>Comamonadaceae</taxon>
        <taxon>Lampropedia</taxon>
    </lineage>
</organism>
<keyword evidence="2 3" id="KW-0732">Signal</keyword>
<dbReference type="Gene3D" id="3.40.190.10">
    <property type="entry name" value="Periplasmic binding protein-like II"/>
    <property type="match status" value="1"/>
</dbReference>
<reference evidence="5 6" key="1">
    <citation type="journal article" date="2015" name="Antonie Van Leeuwenhoek">
        <title>Lampropedia puyangensis sp. nov., isolated from symptomatic bark of Populus ? euramericana canker and emended description of Lampropedia hyalina (Ehrenberg 1832) Lee et al. 2004.</title>
        <authorList>
            <person name="Li Y."/>
            <person name="Wang T."/>
            <person name="Piao C.G."/>
            <person name="Wang L.F."/>
            <person name="Tian G.Z."/>
            <person name="Zhu T.H."/>
            <person name="Guo M.W."/>
        </authorList>
    </citation>
    <scope>NUCLEOTIDE SEQUENCE [LARGE SCALE GENOMIC DNA]</scope>
    <source>
        <strain evidence="5 6">2-bin</strain>
    </source>
</reference>
<evidence type="ECO:0000313" key="5">
    <source>
        <dbReference type="EMBL" id="THT98098.1"/>
    </source>
</evidence>
<sequence>MKNSSLRQWIPAIALALVANAGLAAEPQKGGTLFVALNPEPTVLNISYHNQYANAVVSSNIYEGLVVYDENQQPQPALATAWEVAPDGLSITFRLRQGVKWHDGTSFTSADVKFSALEIWKKLHPRGRVTFAPLKDVETPDAHTVVFRLEHPALVILSALNTAEAQVLPAHLYEGTDVRTNPYNNKPVGTGPFRFKKWEKGQFVELERNPDYWDAGKPHLDRLIFRTIPDAAARGAALETGEVQVVPFAGVPFSDVQRLRDNKELAFTKKGYEYNSQIYYLEFNIRNAPLSNVKVRQALAHAINKQGLAETIFYGVTEAADSPIPKSLTRFYAQDIPRYDYDLKKAEALLDEAGYPRQANGKRFAISINLSPSSERFPFAGESLRQDFSRIGVELNPIALDVASYLKAVYTDYKFDSLIQGYSTLMDPQMGLTRLFWSKAAKPGVSYANATGYANAETDQIIEAYQREADPAKRVEQFHALQRQILTDLPAIPLVDAPFFTIYNKKLHGLDERPDASRSSYADAWLAK</sequence>
<gene>
    <name evidence="5" type="ORF">E9531_14960</name>
</gene>
<protein>
    <submittedName>
        <fullName evidence="5">ABC transporter substrate-binding protein</fullName>
    </submittedName>
</protein>
<keyword evidence="6" id="KW-1185">Reference proteome</keyword>
<feature type="signal peptide" evidence="3">
    <location>
        <begin position="1"/>
        <end position="24"/>
    </location>
</feature>
<dbReference type="EMBL" id="STFG01000023">
    <property type="protein sequence ID" value="THT98098.1"/>
    <property type="molecule type" value="Genomic_DNA"/>
</dbReference>
<evidence type="ECO:0000256" key="2">
    <source>
        <dbReference type="ARBA" id="ARBA00022729"/>
    </source>
</evidence>
<dbReference type="InterPro" id="IPR000914">
    <property type="entry name" value="SBP_5_dom"/>
</dbReference>
<dbReference type="GO" id="GO:1904680">
    <property type="term" value="F:peptide transmembrane transporter activity"/>
    <property type="evidence" value="ECO:0007669"/>
    <property type="project" value="TreeGrafter"/>
</dbReference>
<proteinExistence type="inferred from homology"/>
<dbReference type="InterPro" id="IPR039424">
    <property type="entry name" value="SBP_5"/>
</dbReference>
<dbReference type="GO" id="GO:0015833">
    <property type="term" value="P:peptide transport"/>
    <property type="evidence" value="ECO:0007669"/>
    <property type="project" value="TreeGrafter"/>
</dbReference>
<dbReference type="Gene3D" id="3.10.105.10">
    <property type="entry name" value="Dipeptide-binding Protein, Domain 3"/>
    <property type="match status" value="1"/>
</dbReference>
<dbReference type="AlphaFoldDB" id="A0A4S8EUH0"/>
<dbReference type="PIRSF" id="PIRSF002741">
    <property type="entry name" value="MppA"/>
    <property type="match status" value="1"/>
</dbReference>
<dbReference type="InterPro" id="IPR030678">
    <property type="entry name" value="Peptide/Ni-bd"/>
</dbReference>
<dbReference type="PANTHER" id="PTHR30290">
    <property type="entry name" value="PERIPLASMIC BINDING COMPONENT OF ABC TRANSPORTER"/>
    <property type="match status" value="1"/>
</dbReference>
<comment type="similarity">
    <text evidence="1">Belongs to the bacterial solute-binding protein 5 family.</text>
</comment>
<dbReference type="OrthoDB" id="9801799at2"/>
<dbReference type="CDD" id="cd08517">
    <property type="entry name" value="PBP2_NikA_DppA_OppA_like_13"/>
    <property type="match status" value="1"/>
</dbReference>
<dbReference type="RefSeq" id="WP_136574580.1">
    <property type="nucleotide sequence ID" value="NZ_STFG01000023.1"/>
</dbReference>